<reference evidence="1 2" key="1">
    <citation type="submission" date="2015-07" db="EMBL/GenBank/DDBJ databases">
        <title>Genome sequencing of Kibdelosporangium phytohabitans.</title>
        <authorList>
            <person name="Qin S."/>
            <person name="Xing K."/>
        </authorList>
    </citation>
    <scope>NUCLEOTIDE SEQUENCE [LARGE SCALE GENOMIC DNA]</scope>
    <source>
        <strain evidence="1 2">KLBMP1111</strain>
    </source>
</reference>
<dbReference type="EMBL" id="CP012752">
    <property type="protein sequence ID" value="ALG05721.1"/>
    <property type="molecule type" value="Genomic_DNA"/>
</dbReference>
<evidence type="ECO:0000313" key="2">
    <source>
        <dbReference type="Proteomes" id="UP000063699"/>
    </source>
</evidence>
<accession>A0A0N9HRN8</accession>
<dbReference type="KEGG" id="kphy:AOZ06_01180"/>
<name>A0A0N9HRN8_9PSEU</name>
<dbReference type="RefSeq" id="WP_054287701.1">
    <property type="nucleotide sequence ID" value="NZ_CP012752.1"/>
</dbReference>
<gene>
    <name evidence="1" type="ORF">AOZ06_01180</name>
</gene>
<organism evidence="1 2">
    <name type="scientific">Kibdelosporangium phytohabitans</name>
    <dbReference type="NCBI Taxonomy" id="860235"/>
    <lineage>
        <taxon>Bacteria</taxon>
        <taxon>Bacillati</taxon>
        <taxon>Actinomycetota</taxon>
        <taxon>Actinomycetes</taxon>
        <taxon>Pseudonocardiales</taxon>
        <taxon>Pseudonocardiaceae</taxon>
        <taxon>Kibdelosporangium</taxon>
    </lineage>
</organism>
<proteinExistence type="predicted"/>
<dbReference type="AlphaFoldDB" id="A0A0N9HRN8"/>
<dbReference type="OrthoDB" id="4485313at2"/>
<dbReference type="Proteomes" id="UP000063699">
    <property type="component" value="Chromosome"/>
</dbReference>
<keyword evidence="2" id="KW-1185">Reference proteome</keyword>
<protein>
    <submittedName>
        <fullName evidence="1">Uncharacterized protein</fullName>
    </submittedName>
</protein>
<sequence>MSELIASTERAVNPDHHMFGIQDRGWTGDSTPAPAEDWLGVGTMGVLIRVGEQLVSPNLRLEVWDGPPPDTAPGHEVRKTVELLLPTGELGVDEITGGWSYGLPDVDPGRYHVRITAWDREKTRADHNAIEAEWDTPEYERAAAALEGQERYLVQLWLAAPTARLVKSIALVIDENYPMFAFADEEHVYTTALPSPGPQWLGTTAAVAVVEVADQRERPTLQFELWDGPPPGTGGPEFPLAVPTGSVGVTHLRSTSADVGERRGGAIPGFFTPPPGDYRVRVKADEHRRRFTAQFWPATGT</sequence>
<evidence type="ECO:0000313" key="1">
    <source>
        <dbReference type="EMBL" id="ALG05721.1"/>
    </source>
</evidence>
<dbReference type="STRING" id="860235.AOZ06_01180"/>